<dbReference type="RefSeq" id="WP_087644516.1">
    <property type="nucleotide sequence ID" value="NZ_FCON02000020.1"/>
</dbReference>
<evidence type="ECO:0000259" key="1">
    <source>
        <dbReference type="SMART" id="SM00953"/>
    </source>
</evidence>
<protein>
    <submittedName>
        <fullName evidence="2">RES domain protein</fullName>
    </submittedName>
</protein>
<sequence length="241" mass="27156">MSLNTWTSIEVASEARQLIEDTWRAVEAQHRVATMSLVDSLAEQAQLEALLDTSKPPIPATALGLHWLLFTPFRYPTSQHGSRFRRPYDPGVFYAAYDKSTACAELGYWRWRFLTESPSLGSIDTLPQTLFKTTIQGRAVDLRRPPFLRQQDAFENKTEHGYCQAFAGVAREAQVDAIVYRSVRDPAQGGCIAVLTPKAFAKKEPVAAETWNLSVTLDRVIWQKSDVLSPEAFEFPAGFWK</sequence>
<dbReference type="EMBL" id="FCON02000020">
    <property type="protein sequence ID" value="SAL48112.1"/>
    <property type="molecule type" value="Genomic_DNA"/>
</dbReference>
<dbReference type="SMART" id="SM00953">
    <property type="entry name" value="RES"/>
    <property type="match status" value="1"/>
</dbReference>
<dbReference type="Proteomes" id="UP000054770">
    <property type="component" value="Unassembled WGS sequence"/>
</dbReference>
<reference evidence="2" key="1">
    <citation type="submission" date="2016-01" db="EMBL/GenBank/DDBJ databases">
        <authorList>
            <person name="Peeters C."/>
        </authorList>
    </citation>
    <scope>NUCLEOTIDE SEQUENCE [LARGE SCALE GENOMIC DNA]</scope>
    <source>
        <strain evidence="2">LMG 22940</strain>
    </source>
</reference>
<name>A0A158HUR6_9BURK</name>
<gene>
    <name evidence="2" type="ORF">AWB68_02346</name>
</gene>
<dbReference type="Pfam" id="PF08808">
    <property type="entry name" value="RES"/>
    <property type="match status" value="1"/>
</dbReference>
<accession>A0A158HUR6</accession>
<dbReference type="AlphaFoldDB" id="A0A158HUR6"/>
<dbReference type="OrthoDB" id="9799238at2"/>
<evidence type="ECO:0000313" key="2">
    <source>
        <dbReference type="EMBL" id="SAL48112.1"/>
    </source>
</evidence>
<proteinExistence type="predicted"/>
<evidence type="ECO:0000313" key="3">
    <source>
        <dbReference type="Proteomes" id="UP000054770"/>
    </source>
</evidence>
<comment type="caution">
    <text evidence="2">The sequence shown here is derived from an EMBL/GenBank/DDBJ whole genome shotgun (WGS) entry which is preliminary data.</text>
</comment>
<dbReference type="InterPro" id="IPR014914">
    <property type="entry name" value="RES_dom"/>
</dbReference>
<feature type="domain" description="RES" evidence="1">
    <location>
        <begin position="72"/>
        <end position="206"/>
    </location>
</feature>
<organism evidence="2 3">
    <name type="scientific">Caballeronia choica</name>
    <dbReference type="NCBI Taxonomy" id="326476"/>
    <lineage>
        <taxon>Bacteria</taxon>
        <taxon>Pseudomonadati</taxon>
        <taxon>Pseudomonadota</taxon>
        <taxon>Betaproteobacteria</taxon>
        <taxon>Burkholderiales</taxon>
        <taxon>Burkholderiaceae</taxon>
        <taxon>Caballeronia</taxon>
    </lineage>
</organism>
<keyword evidence="3" id="KW-1185">Reference proteome</keyword>